<evidence type="ECO:0000313" key="2">
    <source>
        <dbReference type="EMBL" id="OPX17411.1"/>
    </source>
</evidence>
<accession>A0A1V4QEI9</accession>
<dbReference type="AlphaFoldDB" id="A0A1V4QEI9"/>
<dbReference type="Proteomes" id="UP000191663">
    <property type="component" value="Unassembled WGS sequence"/>
</dbReference>
<dbReference type="NCBIfam" id="TIGR04183">
    <property type="entry name" value="Por_Secre_tail"/>
    <property type="match status" value="1"/>
</dbReference>
<proteinExistence type="predicted"/>
<name>A0A1V4QEI9_UNCW3</name>
<dbReference type="InterPro" id="IPR026444">
    <property type="entry name" value="Secre_tail"/>
</dbReference>
<evidence type="ECO:0000259" key="1">
    <source>
        <dbReference type="Pfam" id="PF18962"/>
    </source>
</evidence>
<dbReference type="Pfam" id="PF18962">
    <property type="entry name" value="Por_Secre_tail"/>
    <property type="match status" value="1"/>
</dbReference>
<organism evidence="2 3">
    <name type="scientific">candidate division WOR-3 bacterium 4484_100</name>
    <dbReference type="NCBI Taxonomy" id="1936077"/>
    <lineage>
        <taxon>Bacteria</taxon>
        <taxon>Bacteria division WOR-3</taxon>
    </lineage>
</organism>
<sequence>MSGEVRKGDLSDYLYSTIFQGGLSFLPSEDGEIRVYDVSGKVVIRDYFKQSRKVFYPLSAGVYFLKIDSGDRIKTKKIVVIR</sequence>
<evidence type="ECO:0000313" key="3">
    <source>
        <dbReference type="Proteomes" id="UP000191663"/>
    </source>
</evidence>
<dbReference type="EMBL" id="MUKB01000130">
    <property type="protein sequence ID" value="OPX17411.1"/>
    <property type="molecule type" value="Genomic_DNA"/>
</dbReference>
<gene>
    <name evidence="2" type="ORF">BXT86_06675</name>
</gene>
<protein>
    <recommendedName>
        <fullName evidence="1">Secretion system C-terminal sorting domain-containing protein</fullName>
    </recommendedName>
</protein>
<reference evidence="3" key="1">
    <citation type="submission" date="2017-01" db="EMBL/GenBank/DDBJ databases">
        <title>Novel pathways for hydrocarbon cycling and metabolic interdependencies in hydrothermal sediment communities.</title>
        <authorList>
            <person name="Dombrowski N."/>
            <person name="Seitz K."/>
            <person name="Teske A."/>
            <person name="Baker B."/>
        </authorList>
    </citation>
    <scope>NUCLEOTIDE SEQUENCE [LARGE SCALE GENOMIC DNA]</scope>
</reference>
<comment type="caution">
    <text evidence="2">The sequence shown here is derived from an EMBL/GenBank/DDBJ whole genome shotgun (WGS) entry which is preliminary data.</text>
</comment>
<feature type="domain" description="Secretion system C-terminal sorting" evidence="1">
    <location>
        <begin position="29"/>
        <end position="80"/>
    </location>
</feature>